<protein>
    <submittedName>
        <fullName evidence="1">Uncharacterized protein</fullName>
    </submittedName>
</protein>
<dbReference type="EMBL" id="JAMKFB020000015">
    <property type="protein sequence ID" value="KAL0174788.1"/>
    <property type="molecule type" value="Genomic_DNA"/>
</dbReference>
<reference evidence="1 2" key="1">
    <citation type="submission" date="2024-05" db="EMBL/GenBank/DDBJ databases">
        <title>Genome sequencing and assembly of Indian major carp, Cirrhinus mrigala (Hamilton, 1822).</title>
        <authorList>
            <person name="Mohindra V."/>
            <person name="Chowdhury L.M."/>
            <person name="Lal K."/>
            <person name="Jena J.K."/>
        </authorList>
    </citation>
    <scope>NUCLEOTIDE SEQUENCE [LARGE SCALE GENOMIC DNA]</scope>
    <source>
        <strain evidence="1">CM1030</strain>
        <tissue evidence="1">Blood</tissue>
    </source>
</reference>
<organism evidence="1 2">
    <name type="scientific">Cirrhinus mrigala</name>
    <name type="common">Mrigala</name>
    <dbReference type="NCBI Taxonomy" id="683832"/>
    <lineage>
        <taxon>Eukaryota</taxon>
        <taxon>Metazoa</taxon>
        <taxon>Chordata</taxon>
        <taxon>Craniata</taxon>
        <taxon>Vertebrata</taxon>
        <taxon>Euteleostomi</taxon>
        <taxon>Actinopterygii</taxon>
        <taxon>Neopterygii</taxon>
        <taxon>Teleostei</taxon>
        <taxon>Ostariophysi</taxon>
        <taxon>Cypriniformes</taxon>
        <taxon>Cyprinidae</taxon>
        <taxon>Labeoninae</taxon>
        <taxon>Labeonini</taxon>
        <taxon>Cirrhinus</taxon>
    </lineage>
</organism>
<evidence type="ECO:0000313" key="2">
    <source>
        <dbReference type="Proteomes" id="UP001529510"/>
    </source>
</evidence>
<sequence length="50" mass="6086">PRERYVLWCPQLLQPLQKATWTTRWRERSTEPVKCLKDFFMTLFSRPTSG</sequence>
<accession>A0ABD0PL52</accession>
<proteinExistence type="predicted"/>
<comment type="caution">
    <text evidence="1">The sequence shown here is derived from an EMBL/GenBank/DDBJ whole genome shotgun (WGS) entry which is preliminary data.</text>
</comment>
<dbReference type="AlphaFoldDB" id="A0ABD0PL52"/>
<keyword evidence="2" id="KW-1185">Reference proteome</keyword>
<name>A0ABD0PL52_CIRMR</name>
<dbReference type="Proteomes" id="UP001529510">
    <property type="component" value="Unassembled WGS sequence"/>
</dbReference>
<evidence type="ECO:0000313" key="1">
    <source>
        <dbReference type="EMBL" id="KAL0174788.1"/>
    </source>
</evidence>
<gene>
    <name evidence="1" type="ORF">M9458_030756</name>
</gene>
<feature type="non-terminal residue" evidence="1">
    <location>
        <position position="1"/>
    </location>
</feature>
<feature type="non-terminal residue" evidence="1">
    <location>
        <position position="50"/>
    </location>
</feature>